<dbReference type="SUPFAM" id="SSF46785">
    <property type="entry name" value="Winged helix' DNA-binding domain"/>
    <property type="match status" value="1"/>
</dbReference>
<proteinExistence type="predicted"/>
<gene>
    <name evidence="2" type="ORF">OE647_02095</name>
</gene>
<comment type="caution">
    <text evidence="2">The sequence shown here is derived from an EMBL/GenBank/DDBJ whole genome shotgun (WGS) entry which is preliminary data.</text>
</comment>
<evidence type="ECO:0000256" key="1">
    <source>
        <dbReference type="SAM" id="MobiDB-lite"/>
    </source>
</evidence>
<evidence type="ECO:0000313" key="3">
    <source>
        <dbReference type="Proteomes" id="UP001652503"/>
    </source>
</evidence>
<dbReference type="InterPro" id="IPR036390">
    <property type="entry name" value="WH_DNA-bd_sf"/>
</dbReference>
<dbReference type="EMBL" id="JAOWLA010000002">
    <property type="protein sequence ID" value="MCV2863524.1"/>
    <property type="molecule type" value="Genomic_DNA"/>
</dbReference>
<organism evidence="2 3">
    <name type="scientific">Albidovulum sediminicola</name>
    <dbReference type="NCBI Taxonomy" id="2984331"/>
    <lineage>
        <taxon>Bacteria</taxon>
        <taxon>Pseudomonadati</taxon>
        <taxon>Pseudomonadota</taxon>
        <taxon>Alphaproteobacteria</taxon>
        <taxon>Rhodobacterales</taxon>
        <taxon>Paracoccaceae</taxon>
        <taxon>Albidovulum</taxon>
    </lineage>
</organism>
<accession>A0ABT2YXC7</accession>
<dbReference type="Proteomes" id="UP001652503">
    <property type="component" value="Unassembled WGS sequence"/>
</dbReference>
<dbReference type="InterPro" id="IPR036388">
    <property type="entry name" value="WH-like_DNA-bd_sf"/>
</dbReference>
<dbReference type="RefSeq" id="WP_263719978.1">
    <property type="nucleotide sequence ID" value="NZ_JAOWLA010000002.1"/>
</dbReference>
<dbReference type="Pfam" id="PF11994">
    <property type="entry name" value="DUF3489"/>
    <property type="match status" value="1"/>
</dbReference>
<feature type="region of interest" description="Disordered" evidence="1">
    <location>
        <begin position="1"/>
        <end position="32"/>
    </location>
</feature>
<dbReference type="InterPro" id="IPR021880">
    <property type="entry name" value="DUF3489"/>
</dbReference>
<dbReference type="Gene3D" id="1.10.10.10">
    <property type="entry name" value="Winged helix-like DNA-binding domain superfamily/Winged helix DNA-binding domain"/>
    <property type="match status" value="1"/>
</dbReference>
<protein>
    <submittedName>
        <fullName evidence="2">DUF3489 domain-containing protein</fullName>
    </submittedName>
</protein>
<name>A0ABT2YXC7_9RHOB</name>
<reference evidence="2 3" key="1">
    <citation type="submission" date="2022-10" db="EMBL/GenBank/DDBJ databases">
        <title>Defluviimonas sp. nov., isolated from ocean surface water.</title>
        <authorList>
            <person name="He W."/>
            <person name="Wang L."/>
            <person name="Zhang D.-F."/>
        </authorList>
    </citation>
    <scope>NUCLEOTIDE SEQUENCE [LARGE SCALE GENOMIC DNA]</scope>
    <source>
        <strain evidence="2 3">WL0075</strain>
    </source>
</reference>
<keyword evidence="3" id="KW-1185">Reference proteome</keyword>
<sequence>MAKQVTMTETVDAATADSPAHRTLKRATRAQPSKRQQLIRLLSAKAGADVAMIDRKLGWQPHTVRAALSGLRKAGYKVEAARPGEGRAVRYRILAAASSDAESASAIAAGRA</sequence>
<evidence type="ECO:0000313" key="2">
    <source>
        <dbReference type="EMBL" id="MCV2863524.1"/>
    </source>
</evidence>